<protein>
    <recommendedName>
        <fullName evidence="3">Macroglobulin domain-containing protein</fullName>
    </recommendedName>
</protein>
<organism evidence="1 2">
    <name type="scientific">Candidatus Nitrosarchaeum limnium BG20</name>
    <dbReference type="NCBI Taxonomy" id="859192"/>
    <lineage>
        <taxon>Archaea</taxon>
        <taxon>Nitrososphaerota</taxon>
        <taxon>Nitrososphaeria</taxon>
        <taxon>Nitrosopumilales</taxon>
        <taxon>Nitrosopumilaceae</taxon>
        <taxon>Nitrosarchaeum</taxon>
    </lineage>
</organism>
<name>S2E1D1_9ARCH</name>
<dbReference type="AlphaFoldDB" id="S2E1D1"/>
<dbReference type="EMBL" id="AHJG01000219">
    <property type="protein sequence ID" value="EPA05105.1"/>
    <property type="molecule type" value="Genomic_DNA"/>
</dbReference>
<comment type="caution">
    <text evidence="1">The sequence shown here is derived from an EMBL/GenBank/DDBJ whole genome shotgun (WGS) entry which is preliminary data.</text>
</comment>
<keyword evidence="2" id="KW-1185">Reference proteome</keyword>
<gene>
    <name evidence="1" type="ORF">BG20_I2480</name>
</gene>
<evidence type="ECO:0000313" key="2">
    <source>
        <dbReference type="Proteomes" id="UP000014065"/>
    </source>
</evidence>
<evidence type="ECO:0000313" key="1">
    <source>
        <dbReference type="EMBL" id="EPA05105.1"/>
    </source>
</evidence>
<accession>S2E1D1</accession>
<proteinExistence type="predicted"/>
<dbReference type="Proteomes" id="UP000014065">
    <property type="component" value="Unassembled WGS sequence"/>
</dbReference>
<sequence length="366" mass="39666">YGLGEPVLLSGLVPTFGGSSVQISLTIPDGSVINSGATINNQRFSWSWTTPITEKPLAIKQDDRSVTKTNYGIYKIHVTTASANKDIFFKVSSNPESDSLSLSPIIVSTEKSLYKAGEKLKVVGNIIAKEQLSQGLIPQRVTVHVLDGKFPYKQIFESTVYPESGGTFQSLFELPVTVFTEGEYKIKAIYSGKTAEATFSVANDFAIGSDAKLSLLLATDKSEYYPGDTVNISGKPNKLIYIEKFDVSVIQKVDGSVTCGTFFCGKHLGPVTSIRPSSSGSFSHQFQIPNTQSSLGSYEVTVDAGFATKSLIFNVVEKPIVVETKQSASILIEKVNRILDSQIQVLTSEKTDDDNVILPRVFSGSL</sequence>
<dbReference type="Gene3D" id="2.60.40.1930">
    <property type="match status" value="1"/>
</dbReference>
<evidence type="ECO:0008006" key="3">
    <source>
        <dbReference type="Google" id="ProtNLM"/>
    </source>
</evidence>
<feature type="non-terminal residue" evidence="1">
    <location>
        <position position="366"/>
    </location>
</feature>
<feature type="non-terminal residue" evidence="1">
    <location>
        <position position="1"/>
    </location>
</feature>
<reference evidence="1 2" key="1">
    <citation type="journal article" date="2012" name="J. Bacteriol.">
        <title>Genome Sequence of "Candidatus Nitrosoarchaeum limnia" BG20, a Low-Salinity Ammonia-Oxidizing Archaeon from the San Francisco Bay Estuary.</title>
        <authorList>
            <person name="Mosier A.C."/>
            <person name="Allen E.E."/>
            <person name="Kim M."/>
            <person name="Ferriera S."/>
            <person name="Francis C.A."/>
        </authorList>
    </citation>
    <scope>NUCLEOTIDE SEQUENCE [LARGE SCALE GENOMIC DNA]</scope>
    <source>
        <strain evidence="1 2">BG20</strain>
    </source>
</reference>